<dbReference type="Proteomes" id="UP000091857">
    <property type="component" value="Chromosome 17"/>
</dbReference>
<dbReference type="Pfam" id="PF20431">
    <property type="entry name" value="E_motif"/>
    <property type="match status" value="1"/>
</dbReference>
<evidence type="ECO:0000313" key="5">
    <source>
        <dbReference type="EMBL" id="OAY25059.1"/>
    </source>
</evidence>
<feature type="repeat" description="PPR" evidence="3">
    <location>
        <begin position="81"/>
        <end position="111"/>
    </location>
</feature>
<organism evidence="5 6">
    <name type="scientific">Manihot esculenta</name>
    <name type="common">Cassava</name>
    <name type="synonym">Jatropha manihot</name>
    <dbReference type="NCBI Taxonomy" id="3983"/>
    <lineage>
        <taxon>Eukaryota</taxon>
        <taxon>Viridiplantae</taxon>
        <taxon>Streptophyta</taxon>
        <taxon>Embryophyta</taxon>
        <taxon>Tracheophyta</taxon>
        <taxon>Spermatophyta</taxon>
        <taxon>Magnoliopsida</taxon>
        <taxon>eudicotyledons</taxon>
        <taxon>Gunneridae</taxon>
        <taxon>Pentapetalae</taxon>
        <taxon>rosids</taxon>
        <taxon>fabids</taxon>
        <taxon>Malpighiales</taxon>
        <taxon>Euphorbiaceae</taxon>
        <taxon>Crotonoideae</taxon>
        <taxon>Manihoteae</taxon>
        <taxon>Manihot</taxon>
    </lineage>
</organism>
<reference evidence="6" key="1">
    <citation type="journal article" date="2016" name="Nat. Biotechnol.">
        <title>Sequencing wild and cultivated cassava and related species reveals extensive interspecific hybridization and genetic diversity.</title>
        <authorList>
            <person name="Bredeson J.V."/>
            <person name="Lyons J.B."/>
            <person name="Prochnik S.E."/>
            <person name="Wu G.A."/>
            <person name="Ha C.M."/>
            <person name="Edsinger-Gonzales E."/>
            <person name="Grimwood J."/>
            <person name="Schmutz J."/>
            <person name="Rabbi I.Y."/>
            <person name="Egesi C."/>
            <person name="Nauluvula P."/>
            <person name="Lebot V."/>
            <person name="Ndunguru J."/>
            <person name="Mkamilo G."/>
            <person name="Bart R.S."/>
            <person name="Setter T.L."/>
            <person name="Gleadow R.M."/>
            <person name="Kulakow P."/>
            <person name="Ferguson M.E."/>
            <person name="Rounsley S."/>
            <person name="Rokhsar D.S."/>
        </authorList>
    </citation>
    <scope>NUCLEOTIDE SEQUENCE [LARGE SCALE GENOMIC DNA]</scope>
    <source>
        <strain evidence="6">cv. AM560-2</strain>
    </source>
</reference>
<accession>A0A2C9U5F5</accession>
<dbReference type="Gene3D" id="1.25.40.10">
    <property type="entry name" value="Tetratricopeptide repeat domain"/>
    <property type="match status" value="5"/>
</dbReference>
<evidence type="ECO:0000259" key="4">
    <source>
        <dbReference type="Pfam" id="PF14432"/>
    </source>
</evidence>
<feature type="repeat" description="PPR" evidence="3">
    <location>
        <begin position="174"/>
        <end position="208"/>
    </location>
</feature>
<dbReference type="Gramene" id="Manes.17G064600.1.v8.1">
    <property type="protein sequence ID" value="Manes.17G064600.1.v8.1.CDS.1"/>
    <property type="gene ID" value="Manes.17G064600.v8.1"/>
</dbReference>
<keyword evidence="2" id="KW-0677">Repeat</keyword>
<dbReference type="GO" id="GO:0003723">
    <property type="term" value="F:RNA binding"/>
    <property type="evidence" value="ECO:0007669"/>
    <property type="project" value="InterPro"/>
</dbReference>
<dbReference type="OrthoDB" id="185373at2759"/>
<evidence type="ECO:0000313" key="6">
    <source>
        <dbReference type="Proteomes" id="UP000091857"/>
    </source>
</evidence>
<dbReference type="InterPro" id="IPR002885">
    <property type="entry name" value="PPR_rpt"/>
</dbReference>
<dbReference type="NCBIfam" id="TIGR00756">
    <property type="entry name" value="PPR"/>
    <property type="match status" value="4"/>
</dbReference>
<dbReference type="FunFam" id="1.25.40.10:FF:000366">
    <property type="entry name" value="Pentatricopeptide (PPR) repeat-containing protein"/>
    <property type="match status" value="1"/>
</dbReference>
<sequence>MLQFRAISRNIKSPPKIFPFAVLYFKISHHSYVSGCILNGVNGKYSTEAITHSYRALLSNHLKNQRLDEARIIFDRIPTPDVHLYTMMISGYAKNDRLTDALMMFERMAVRDVISWNSMIKGCLDCGDLALARRLFDEMPERNVVSWTTMVNGYLKFGIVEVAERLFWNMPARDVAAWNAMIYGYCVNGRVEEGLKLFEKMPCRNVISWTSMIGGLDQNGKSEESLFLFGRMMASGVEPTSSTFACVLTACANAINFIIGVQVHGHVVKLGYCFGEYISASLITFYSNCKEVKKAHQVFSETLSKNVVVWTALLTGYDLNCKHGDALMVLSDMIKMGVFPNQSTFTSAFNSCRGLEGLDKGKEIHTVAIKLGLETDVFVGNSLVVMYNECGNINDAAAAFKKIDEKNTVSWNSIIVGSSQHGHGIWALIFFNQMIRACVDPDEITFTGLLSACSHSGMLQKGRCFFEYIRQYKPTALELQHYACMVDILGRCGKLEEAEELIKTMPMKANSMIWLALLSSCRMHSNLDVAERAATSIFDLEPHCSAAYVLLSNLYASAGRWNDVSRMRAKMKLVGVVKQPGSSWIILKGMKHEFLSGDRSHPVSEKIFEKLDWLGEKLKQYGYVPDQRFALHDVDDEQKEEMLSYHSERLAIGFALISTVEGSTITVMKSLRICGDCHYVIKLTSKIVGREIIVRDSSRFHHFRNGTCSCGDYW</sequence>
<protein>
    <recommendedName>
        <fullName evidence="4">DYW domain-containing protein</fullName>
    </recommendedName>
</protein>
<dbReference type="InterPro" id="IPR032867">
    <property type="entry name" value="DYW_dom"/>
</dbReference>
<proteinExistence type="inferred from homology"/>
<dbReference type="Pfam" id="PF01535">
    <property type="entry name" value="PPR"/>
    <property type="match status" value="4"/>
</dbReference>
<evidence type="ECO:0000256" key="2">
    <source>
        <dbReference type="ARBA" id="ARBA00022737"/>
    </source>
</evidence>
<dbReference type="GO" id="GO:0009451">
    <property type="term" value="P:RNA modification"/>
    <property type="evidence" value="ECO:0007669"/>
    <property type="project" value="InterPro"/>
</dbReference>
<name>A0A2C9U5F5_MANES</name>
<dbReference type="InterPro" id="IPR046960">
    <property type="entry name" value="PPR_At4g14850-like_plant"/>
</dbReference>
<gene>
    <name evidence="5" type="ORF">MANES_17G064600v8</name>
</gene>
<keyword evidence="6" id="KW-1185">Reference proteome</keyword>
<dbReference type="AlphaFoldDB" id="A0A2C9U5F5"/>
<dbReference type="Pfam" id="PF13041">
    <property type="entry name" value="PPR_2"/>
    <property type="match status" value="3"/>
</dbReference>
<dbReference type="FunFam" id="1.25.40.10:FF:000125">
    <property type="entry name" value="Pentatricopeptide repeat-containing protein"/>
    <property type="match status" value="1"/>
</dbReference>
<dbReference type="InterPro" id="IPR011990">
    <property type="entry name" value="TPR-like_helical_dom_sf"/>
</dbReference>
<dbReference type="EMBL" id="CM004403">
    <property type="protein sequence ID" value="OAY25059.1"/>
    <property type="molecule type" value="Genomic_DNA"/>
</dbReference>
<dbReference type="GO" id="GO:0048731">
    <property type="term" value="P:system development"/>
    <property type="evidence" value="ECO:0007669"/>
    <property type="project" value="UniProtKB-ARBA"/>
</dbReference>
<dbReference type="PROSITE" id="PS51375">
    <property type="entry name" value="PPR"/>
    <property type="match status" value="4"/>
</dbReference>
<dbReference type="InterPro" id="IPR046848">
    <property type="entry name" value="E_motif"/>
</dbReference>
<comment type="similarity">
    <text evidence="1">Belongs to the PPR family. PCMP-H subfamily.</text>
</comment>
<evidence type="ECO:0000256" key="3">
    <source>
        <dbReference type="PROSITE-ProRule" id="PRU00708"/>
    </source>
</evidence>
<dbReference type="FunFam" id="1.25.40.10:FF:000144">
    <property type="entry name" value="Pentatricopeptide repeat-containing protein, mitochondrial"/>
    <property type="match status" value="1"/>
</dbReference>
<evidence type="ECO:0000256" key="1">
    <source>
        <dbReference type="ARBA" id="ARBA00006643"/>
    </source>
</evidence>
<dbReference type="Pfam" id="PF14432">
    <property type="entry name" value="DYW_deaminase"/>
    <property type="match status" value="1"/>
</dbReference>
<dbReference type="PANTHER" id="PTHR47926">
    <property type="entry name" value="PENTATRICOPEPTIDE REPEAT-CONTAINING PROTEIN"/>
    <property type="match status" value="1"/>
</dbReference>
<dbReference type="GO" id="GO:0008270">
    <property type="term" value="F:zinc ion binding"/>
    <property type="evidence" value="ECO:0007669"/>
    <property type="project" value="InterPro"/>
</dbReference>
<feature type="repeat" description="PPR" evidence="3">
    <location>
        <begin position="112"/>
        <end position="146"/>
    </location>
</feature>
<dbReference type="Pfam" id="PF12854">
    <property type="entry name" value="PPR_1"/>
    <property type="match status" value="1"/>
</dbReference>
<feature type="repeat" description="PPR" evidence="3">
    <location>
        <begin position="306"/>
        <end position="340"/>
    </location>
</feature>
<feature type="domain" description="DYW" evidence="4">
    <location>
        <begin position="622"/>
        <end position="714"/>
    </location>
</feature>
<comment type="caution">
    <text evidence="5">The sequence shown here is derived from an EMBL/GenBank/DDBJ whole genome shotgun (WGS) entry which is preliminary data.</text>
</comment>